<evidence type="ECO:0000313" key="3">
    <source>
        <dbReference type="EMBL" id="CAD8343991.1"/>
    </source>
</evidence>
<protein>
    <submittedName>
        <fullName evidence="3">Uncharacterized protein</fullName>
    </submittedName>
</protein>
<dbReference type="AlphaFoldDB" id="A0A7R9ZUR0"/>
<proteinExistence type="predicted"/>
<gene>
    <name evidence="3" type="ORF">PARE0329_LOCUS626</name>
</gene>
<keyword evidence="1" id="KW-0472">Membrane</keyword>
<accession>A0A7R9ZUR0</accession>
<reference evidence="3" key="1">
    <citation type="submission" date="2021-01" db="EMBL/GenBank/DDBJ databases">
        <authorList>
            <person name="Corre E."/>
            <person name="Pelletier E."/>
            <person name="Niang G."/>
            <person name="Scheremetjew M."/>
            <person name="Finn R."/>
            <person name="Kale V."/>
            <person name="Holt S."/>
            <person name="Cochrane G."/>
            <person name="Meng A."/>
            <person name="Brown T."/>
            <person name="Cohen L."/>
        </authorList>
    </citation>
    <scope>NUCLEOTIDE SEQUENCE</scope>
    <source>
        <strain evidence="3">B593</strain>
    </source>
</reference>
<evidence type="ECO:0000256" key="1">
    <source>
        <dbReference type="SAM" id="Phobius"/>
    </source>
</evidence>
<keyword evidence="1" id="KW-1133">Transmembrane helix</keyword>
<name>A0A7R9ZUR0_9STRA</name>
<sequence>MLSRALFVLSLFTVGEAFMAPSTATSKAAVSNTQQAMIDPTSIMTAGEAASDFQADYGELGQSALIALTLGGGLIPSVIAANTGMMKTLSGRKGYIPEGEEPGPGVETFENYDPNNTFDPTMGDAKNIKYREYVIDSGATGPVLPNSQFLFAADPVPIADIVAVLGRIQDKDSLTNWRDLPSTKRGTVTPGYDPPMWLPRAAFKVQIRKNRFLGWPNDPKTGLPVGGEELKRAEEKRISRNDALIGDAALDAVFDAWSGGASVATPDKVEAVLTKIKRTKTEVDLNAFAGAAVAGRANTAFAALTFVVIQIIAFGSIFVGPLIEALTGKNVMADYFG</sequence>
<keyword evidence="2" id="KW-0732">Signal</keyword>
<feature type="signal peptide" evidence="2">
    <location>
        <begin position="1"/>
        <end position="17"/>
    </location>
</feature>
<feature type="transmembrane region" description="Helical" evidence="1">
    <location>
        <begin position="301"/>
        <end position="323"/>
    </location>
</feature>
<organism evidence="3">
    <name type="scientific">Pseudo-nitzschia arenysensis</name>
    <dbReference type="NCBI Taxonomy" id="697910"/>
    <lineage>
        <taxon>Eukaryota</taxon>
        <taxon>Sar</taxon>
        <taxon>Stramenopiles</taxon>
        <taxon>Ochrophyta</taxon>
        <taxon>Bacillariophyta</taxon>
        <taxon>Bacillariophyceae</taxon>
        <taxon>Bacillariophycidae</taxon>
        <taxon>Bacillariales</taxon>
        <taxon>Bacillariaceae</taxon>
        <taxon>Pseudo-nitzschia</taxon>
    </lineage>
</organism>
<evidence type="ECO:0000256" key="2">
    <source>
        <dbReference type="SAM" id="SignalP"/>
    </source>
</evidence>
<keyword evidence="1" id="KW-0812">Transmembrane</keyword>
<dbReference type="EMBL" id="HBEH01000857">
    <property type="protein sequence ID" value="CAD8343991.1"/>
    <property type="molecule type" value="Transcribed_RNA"/>
</dbReference>
<feature type="chain" id="PRO_5031057749" evidence="2">
    <location>
        <begin position="18"/>
        <end position="337"/>
    </location>
</feature>